<keyword evidence="6 9" id="KW-0326">Glycosidase</keyword>
<dbReference type="SUPFAM" id="SSF51126">
    <property type="entry name" value="Pectin lyase-like"/>
    <property type="match status" value="4"/>
</dbReference>
<dbReference type="InterPro" id="IPR006626">
    <property type="entry name" value="PbH1"/>
</dbReference>
<feature type="signal peptide" evidence="10">
    <location>
        <begin position="1"/>
        <end position="21"/>
    </location>
</feature>
<dbReference type="GO" id="GO:0071555">
    <property type="term" value="P:cell wall organization"/>
    <property type="evidence" value="ECO:0007669"/>
    <property type="project" value="UniProtKB-KW"/>
</dbReference>
<dbReference type="EMBL" id="JBJXBP010000004">
    <property type="protein sequence ID" value="KAL3835118.1"/>
    <property type="molecule type" value="Genomic_DNA"/>
</dbReference>
<evidence type="ECO:0000256" key="9">
    <source>
        <dbReference type="RuleBase" id="RU361169"/>
    </source>
</evidence>
<evidence type="ECO:0000256" key="4">
    <source>
        <dbReference type="ARBA" id="ARBA00022525"/>
    </source>
</evidence>
<dbReference type="InterPro" id="IPR011050">
    <property type="entry name" value="Pectin_lyase_fold/virulence"/>
</dbReference>
<evidence type="ECO:0000313" key="11">
    <source>
        <dbReference type="EMBL" id="KAL3835118.1"/>
    </source>
</evidence>
<keyword evidence="10" id="KW-0732">Signal</keyword>
<keyword evidence="5 9" id="KW-0378">Hydrolase</keyword>
<dbReference type="Proteomes" id="UP001634393">
    <property type="component" value="Unassembled WGS sequence"/>
</dbReference>
<evidence type="ECO:0000256" key="1">
    <source>
        <dbReference type="ARBA" id="ARBA00004191"/>
    </source>
</evidence>
<comment type="similarity">
    <text evidence="2 9">Belongs to the glycosyl hydrolase 28 family.</text>
</comment>
<feature type="active site" evidence="8">
    <location>
        <position position="1370"/>
    </location>
</feature>
<dbReference type="FunFam" id="2.160.20.10:FF:000004">
    <property type="entry name" value="Pectin lyase-like superfamily protein"/>
    <property type="match status" value="2"/>
</dbReference>
<evidence type="ECO:0000256" key="6">
    <source>
        <dbReference type="ARBA" id="ARBA00023295"/>
    </source>
</evidence>
<organism evidence="11 12">
    <name type="scientific">Penstemon smallii</name>
    <dbReference type="NCBI Taxonomy" id="265156"/>
    <lineage>
        <taxon>Eukaryota</taxon>
        <taxon>Viridiplantae</taxon>
        <taxon>Streptophyta</taxon>
        <taxon>Embryophyta</taxon>
        <taxon>Tracheophyta</taxon>
        <taxon>Spermatophyta</taxon>
        <taxon>Magnoliopsida</taxon>
        <taxon>eudicotyledons</taxon>
        <taxon>Gunneridae</taxon>
        <taxon>Pentapetalae</taxon>
        <taxon>asterids</taxon>
        <taxon>lamiids</taxon>
        <taxon>Lamiales</taxon>
        <taxon>Plantaginaceae</taxon>
        <taxon>Cheloneae</taxon>
        <taxon>Penstemon</taxon>
    </lineage>
</organism>
<sequence>MLIQILILITFLFYYPFSLFAANNPTYNVQTYGAKSNGKSDCTNAFLSAWAAACDATQPATIYVPPGRFLLRNAYFTGNLCKNTDITFRIDGTLVAPSDYNAIGNTGSWLKFERVTGVSIYGGTLDGQGTNLWACKNSGRSCPKGVTSLAFYNSNNIIMSGMYSVNSQMFHILIDGCNNVKLQSMKISAPGDSPNTDGIHVQQSSGVAVMNSNIATGDDCISIGPGTSNLWIQNLACGPGHGISIGSLGWDLEEAGVQNVTVKTATFSGTQNGVRVKTWARPSNGFVKDVTFQHIVMVNVHNPIIIDQNYCPDSHNSCPNQESGVRISGITYEDVHGTSATQVAVKFDCSKANPCNGITLDEINLTFKDKPAIASCANAGGTADAITNTYNILDMGAKPDGKTDSTSSLSKAWSTACGSKNPSTIYVPQGRFLLKNLHFKGPCNNKAITFRIDGTLVAPADYNALGNAGNWLLFERADGVSIHGGTLDAQGVGLWGCKKSGNNCPSGATTLGISKSKNVEISGLRSVNSEMFHIVINGCQNVKLQGVKVSAYEKSPNTDGIHVQLSMGVTILNSKISTGDDCVSIGPGTTNLWIENVSCGPGHGISIGSLGKDFEELGVENVTVKRVRFRNTQNGLRIKTWGRPSKGFVKGVHFQNAIMTNVQNPIVIDQNYCPNNNNCPGQVSGVKISDVTYQDIEGTSATEVAVKFDCSKTNPCHGIRLENVNLSYKNKPARSTCSNAAGTTSVHFCLAAASAYNVVNFGARGDGRSDSTQAFLRTWKAACSSATPAAVSVPRGTFLVRSITFNGPCRNRILFQITGTIVAPDNYNSVGNYEYWILFYKVSRLSIVGGTIDAKGSKLWSCRRNKFNQCPFGARSISFEGCSDVVVNGLTSYNSQRMHIAIHKSINIKIQNLKIIAPSGSPNTDGIHIESSRGITITKSTIKTGDDCISIGPGAMNVWMEQIGCGPGHGISIGSLGNSFNEEGVQNVTVANSVFTKTQNGVRIKSWAKPSGGYARNLMFRNLIMKNVGNPIIIDQNYCPDNSCPHQSSGVRVSQVTFKSIKGTSSTQAAMTFRCSSSNPCFGIKLQDIKLTYINTQRRPTVSYCENAGGSSTGGVSPRSCFTFPFPLMKIQHPQMSSILFLHYLLSIFYIAQGALTYNVLKFGAKPDGITDATQPFLKAWISACTAMEASTIYVPKGRYLLRAVEFRGPCKNPIKVQIDGTLIAPIDYWALGNSGYWILFIQVNRLSVIGGSIDAKGAGFWACRKSGKNCPVGARSITFNWVNDAQISGLTSINSQLMHLVINSCNNVRVSNVKIIAPDLSPNTDGIHVQSSTRVTITNTLIKTGDDCISIGPGTNNLWMERIQCGPGHGVSIGSLGRSYNEKGVQNVTLINSVFSGSDNGLRIKTWARPSTGFVTNINYRNIVMKNVENPIIIDQNYCPNNEACPNESSGIKINQVTYENIQGTSATQVAMAFDCSPTNPCSGIKLKDIKLTYLKSKKAQSFCNNIGGTDSLYTKIKNALKINS</sequence>
<evidence type="ECO:0000256" key="5">
    <source>
        <dbReference type="ARBA" id="ARBA00022801"/>
    </source>
</evidence>
<dbReference type="InterPro" id="IPR000743">
    <property type="entry name" value="Glyco_hydro_28"/>
</dbReference>
<dbReference type="PANTHER" id="PTHR31375">
    <property type="match status" value="1"/>
</dbReference>
<dbReference type="PROSITE" id="PS00502">
    <property type="entry name" value="POLYGALACTURONASE"/>
    <property type="match status" value="3"/>
</dbReference>
<name>A0ABD3TEZ4_9LAMI</name>
<evidence type="ECO:0000313" key="12">
    <source>
        <dbReference type="Proteomes" id="UP001634393"/>
    </source>
</evidence>
<keyword evidence="7" id="KW-0961">Cell wall biogenesis/degradation</keyword>
<feature type="chain" id="PRO_5044785540" description="Polygalacturonase" evidence="10">
    <location>
        <begin position="22"/>
        <end position="1526"/>
    </location>
</feature>
<dbReference type="Pfam" id="PF00295">
    <property type="entry name" value="Glyco_hydro_28"/>
    <property type="match status" value="4"/>
</dbReference>
<dbReference type="SMART" id="SM00710">
    <property type="entry name" value="PbH1"/>
    <property type="match status" value="20"/>
</dbReference>
<proteinExistence type="inferred from homology"/>
<dbReference type="InterPro" id="IPR012334">
    <property type="entry name" value="Pectin_lyas_fold"/>
</dbReference>
<reference evidence="11 12" key="1">
    <citation type="submission" date="2024-12" db="EMBL/GenBank/DDBJ databases">
        <title>The unique morphological basis and parallel evolutionary history of personate flowers in Penstemon.</title>
        <authorList>
            <person name="Depatie T.H."/>
            <person name="Wessinger C.A."/>
        </authorList>
    </citation>
    <scope>NUCLEOTIDE SEQUENCE [LARGE SCALE GENOMIC DNA]</scope>
    <source>
        <strain evidence="11">WTNN_2</strain>
        <tissue evidence="11">Leaf</tissue>
    </source>
</reference>
<feature type="active site" evidence="8">
    <location>
        <position position="241"/>
    </location>
</feature>
<dbReference type="Gene3D" id="2.160.20.10">
    <property type="entry name" value="Single-stranded right-handed beta-helix, Pectin lyase-like"/>
    <property type="match status" value="4"/>
</dbReference>
<dbReference type="GO" id="GO:0004553">
    <property type="term" value="F:hydrolase activity, hydrolyzing O-glycosyl compounds"/>
    <property type="evidence" value="ECO:0007669"/>
    <property type="project" value="UniProtKB-ARBA"/>
</dbReference>
<feature type="active site" evidence="8">
    <location>
        <position position="603"/>
    </location>
</feature>
<keyword evidence="4" id="KW-0964">Secreted</keyword>
<evidence type="ECO:0000256" key="2">
    <source>
        <dbReference type="ARBA" id="ARBA00008834"/>
    </source>
</evidence>
<protein>
    <recommendedName>
        <fullName evidence="13">Polygalacturonase</fullName>
    </recommendedName>
</protein>
<evidence type="ECO:0000256" key="7">
    <source>
        <dbReference type="ARBA" id="ARBA00023316"/>
    </source>
</evidence>
<keyword evidence="12" id="KW-1185">Reference proteome</keyword>
<dbReference type="FunFam" id="2.160.20.10:FF:000016">
    <property type="entry name" value="Polygalacturonase 7"/>
    <property type="match status" value="2"/>
</dbReference>
<accession>A0ABD3TEZ4</accession>
<evidence type="ECO:0000256" key="3">
    <source>
        <dbReference type="ARBA" id="ARBA00022512"/>
    </source>
</evidence>
<comment type="caution">
    <text evidence="11">The sequence shown here is derived from an EMBL/GenBank/DDBJ whole genome shotgun (WGS) entry which is preliminary data.</text>
</comment>
<evidence type="ECO:0000256" key="10">
    <source>
        <dbReference type="SAM" id="SignalP"/>
    </source>
</evidence>
<gene>
    <name evidence="11" type="ORF">ACJIZ3_009854</name>
</gene>
<evidence type="ECO:0008006" key="13">
    <source>
        <dbReference type="Google" id="ProtNLM"/>
    </source>
</evidence>
<keyword evidence="3" id="KW-0134">Cell wall</keyword>
<evidence type="ECO:0000256" key="8">
    <source>
        <dbReference type="PROSITE-ProRule" id="PRU10052"/>
    </source>
</evidence>
<comment type="subcellular location">
    <subcellularLocation>
        <location evidence="1">Secreted</location>
        <location evidence="1">Cell wall</location>
    </subcellularLocation>
</comment>